<feature type="domain" description="Carbohydrate kinase FGGY N-terminal" evidence="5">
    <location>
        <begin position="4"/>
        <end position="239"/>
    </location>
</feature>
<keyword evidence="2 4" id="KW-0808">Transferase</keyword>
<dbReference type="InterPro" id="IPR018483">
    <property type="entry name" value="Carb_kinase_FGGY_CS"/>
</dbReference>
<dbReference type="EMBL" id="LT838272">
    <property type="protein sequence ID" value="SMB92210.1"/>
    <property type="molecule type" value="Genomic_DNA"/>
</dbReference>
<dbReference type="OrthoDB" id="9805576at2"/>
<dbReference type="PIRSF" id="PIRSF000538">
    <property type="entry name" value="GlpK"/>
    <property type="match status" value="1"/>
</dbReference>
<evidence type="ECO:0000259" key="6">
    <source>
        <dbReference type="Pfam" id="PF02782"/>
    </source>
</evidence>
<evidence type="ECO:0000313" key="8">
    <source>
        <dbReference type="Proteomes" id="UP000192569"/>
    </source>
</evidence>
<dbReference type="GO" id="GO:0005975">
    <property type="term" value="P:carbohydrate metabolic process"/>
    <property type="evidence" value="ECO:0007669"/>
    <property type="project" value="InterPro"/>
</dbReference>
<dbReference type="PANTHER" id="PTHR43095:SF5">
    <property type="entry name" value="XYLULOSE KINASE"/>
    <property type="match status" value="1"/>
</dbReference>
<name>A0A1W1VG66_9FIRM</name>
<dbReference type="InterPro" id="IPR050406">
    <property type="entry name" value="FGGY_Carb_Kinase"/>
</dbReference>
<evidence type="ECO:0000313" key="7">
    <source>
        <dbReference type="EMBL" id="SMB92210.1"/>
    </source>
</evidence>
<sequence length="481" mass="53406">MSLLLGVDIGTLGTKAVLADETGCILASGQIQHSISYPHPGWAEQDPEKEWWGEFVVLVREVLTKANVTPSAIIGISITGLVPTLCVLDREGRSLRPAILHCDNRATAELKELLENYGLEITLEQVLPKLLWLKKHEPDIYKKAHVILNPHSYIVYRLTGRKTTDFDTANIFGGIFDASSMTWKEKLCVDLGINPSLLPEPLPGTAIAGGVLPEAAHLTGLAPGTPVIVGTGDSFVTLLSAGVTQPGEMMIYLGTAGTAILVRRPLVEVASTLHISNRPSAVEFCANILTCGQALNWYKNNFFPETPEQEFFKLVETQARSLPPAAQGLYFLPHLMGRRLPYPQPLARGTLFGLTPAHHRYHIFRALLEGIAYEFKCGYLKVKEEVRRIVVTGGGAYSSLWRQIISDVLDKEIYSPLHHNTALGAAYFTGYSLGLFTDFHKMREQWNPVKDHHKPQLQASVCYRKAFNVYLKLNRILQELY</sequence>
<protein>
    <submittedName>
        <fullName evidence="7">Xylulokinase</fullName>
    </submittedName>
</protein>
<dbReference type="Gene3D" id="3.30.420.40">
    <property type="match status" value="2"/>
</dbReference>
<dbReference type="InterPro" id="IPR043129">
    <property type="entry name" value="ATPase_NBD"/>
</dbReference>
<dbReference type="Pfam" id="PF00370">
    <property type="entry name" value="FGGY_N"/>
    <property type="match status" value="1"/>
</dbReference>
<dbReference type="Pfam" id="PF02782">
    <property type="entry name" value="FGGY_C"/>
    <property type="match status" value="1"/>
</dbReference>
<evidence type="ECO:0000259" key="5">
    <source>
        <dbReference type="Pfam" id="PF00370"/>
    </source>
</evidence>
<dbReference type="STRING" id="698762.SAMN00808754_0595"/>
<dbReference type="InterPro" id="IPR018484">
    <property type="entry name" value="FGGY_N"/>
</dbReference>
<dbReference type="PANTHER" id="PTHR43095">
    <property type="entry name" value="SUGAR KINASE"/>
    <property type="match status" value="1"/>
</dbReference>
<gene>
    <name evidence="7" type="ORF">SAMN00808754_0595</name>
</gene>
<dbReference type="InterPro" id="IPR018485">
    <property type="entry name" value="FGGY_C"/>
</dbReference>
<keyword evidence="8" id="KW-1185">Reference proteome</keyword>
<dbReference type="CDD" id="cd07804">
    <property type="entry name" value="ASKHA_NBD_FGGY_RrXK-like"/>
    <property type="match status" value="1"/>
</dbReference>
<proteinExistence type="inferred from homology"/>
<evidence type="ECO:0000256" key="4">
    <source>
        <dbReference type="RuleBase" id="RU003733"/>
    </source>
</evidence>
<dbReference type="SUPFAM" id="SSF53067">
    <property type="entry name" value="Actin-like ATPase domain"/>
    <property type="match status" value="2"/>
</dbReference>
<dbReference type="Proteomes" id="UP000192569">
    <property type="component" value="Chromosome I"/>
</dbReference>
<dbReference type="GO" id="GO:0016773">
    <property type="term" value="F:phosphotransferase activity, alcohol group as acceptor"/>
    <property type="evidence" value="ECO:0007669"/>
    <property type="project" value="InterPro"/>
</dbReference>
<dbReference type="AlphaFoldDB" id="A0A1W1VG66"/>
<accession>A0A1W1VG66</accession>
<dbReference type="GO" id="GO:0016301">
    <property type="term" value="F:kinase activity"/>
    <property type="evidence" value="ECO:0007669"/>
    <property type="project" value="UniProtKB-KW"/>
</dbReference>
<dbReference type="PROSITE" id="PS00445">
    <property type="entry name" value="FGGY_KINASES_2"/>
    <property type="match status" value="1"/>
</dbReference>
<reference evidence="7 8" key="1">
    <citation type="submission" date="2017-04" db="EMBL/GenBank/DDBJ databases">
        <authorList>
            <person name="Afonso C.L."/>
            <person name="Miller P.J."/>
            <person name="Scott M.A."/>
            <person name="Spackman E."/>
            <person name="Goraichik I."/>
            <person name="Dimitrov K.M."/>
            <person name="Suarez D.L."/>
            <person name="Swayne D.E."/>
        </authorList>
    </citation>
    <scope>NUCLEOTIDE SEQUENCE [LARGE SCALE GENOMIC DNA]</scope>
    <source>
        <strain evidence="7 8">ToBE</strain>
    </source>
</reference>
<comment type="similarity">
    <text evidence="1 4">Belongs to the FGGY kinase family.</text>
</comment>
<keyword evidence="3 4" id="KW-0418">Kinase</keyword>
<evidence type="ECO:0000256" key="3">
    <source>
        <dbReference type="ARBA" id="ARBA00022777"/>
    </source>
</evidence>
<evidence type="ECO:0000256" key="1">
    <source>
        <dbReference type="ARBA" id="ARBA00009156"/>
    </source>
</evidence>
<dbReference type="InterPro" id="IPR000577">
    <property type="entry name" value="Carb_kinase_FGGY"/>
</dbReference>
<dbReference type="RefSeq" id="WP_084663896.1">
    <property type="nucleotide sequence ID" value="NZ_LT838272.1"/>
</dbReference>
<evidence type="ECO:0000256" key="2">
    <source>
        <dbReference type="ARBA" id="ARBA00022679"/>
    </source>
</evidence>
<feature type="domain" description="Carbohydrate kinase FGGY C-terminal" evidence="6">
    <location>
        <begin position="286"/>
        <end position="432"/>
    </location>
</feature>
<organism evidence="7 8">
    <name type="scientific">Thermanaeromonas toyohensis ToBE</name>
    <dbReference type="NCBI Taxonomy" id="698762"/>
    <lineage>
        <taxon>Bacteria</taxon>
        <taxon>Bacillati</taxon>
        <taxon>Bacillota</taxon>
        <taxon>Clostridia</taxon>
        <taxon>Neomoorellales</taxon>
        <taxon>Neomoorellaceae</taxon>
        <taxon>Thermanaeromonas</taxon>
    </lineage>
</organism>